<proteinExistence type="predicted"/>
<dbReference type="Proteomes" id="UP000315995">
    <property type="component" value="Chromosome"/>
</dbReference>
<dbReference type="OrthoDB" id="9780884at2"/>
<dbReference type="SUPFAM" id="SSF56300">
    <property type="entry name" value="Metallo-dependent phosphatases"/>
    <property type="match status" value="1"/>
</dbReference>
<dbReference type="InterPro" id="IPR004843">
    <property type="entry name" value="Calcineurin-like_PHP"/>
</dbReference>
<dbReference type="RefSeq" id="WP_141200001.1">
    <property type="nucleotide sequence ID" value="NZ_CP041186.1"/>
</dbReference>
<dbReference type="Gene3D" id="3.60.21.10">
    <property type="match status" value="1"/>
</dbReference>
<name>A0A4Y6PZW3_PERCE</name>
<accession>A0A5B8YBZ1</accession>
<evidence type="ECO:0000256" key="1">
    <source>
        <dbReference type="ARBA" id="ARBA00022723"/>
    </source>
</evidence>
<dbReference type="GO" id="GO:0016020">
    <property type="term" value="C:membrane"/>
    <property type="evidence" value="ECO:0007669"/>
    <property type="project" value="GOC"/>
</dbReference>
<reference evidence="5 6" key="1">
    <citation type="submission" date="2019-06" db="EMBL/GenBank/DDBJ databases">
        <title>Persicimonas caeni gen. nov., sp. nov., a predatory bacterium isolated from solar saltern.</title>
        <authorList>
            <person name="Wang S."/>
        </authorList>
    </citation>
    <scope>NUCLEOTIDE SEQUENCE [LARGE SCALE GENOMIC DNA]</scope>
    <source>
        <strain evidence="5 6">YN101</strain>
    </source>
</reference>
<feature type="transmembrane region" description="Helical" evidence="3">
    <location>
        <begin position="9"/>
        <end position="32"/>
    </location>
</feature>
<dbReference type="AlphaFoldDB" id="A0A4Y6PZW3"/>
<gene>
    <name evidence="5" type="ORF">FIV42_23225</name>
</gene>
<keyword evidence="3" id="KW-1133">Transmembrane helix</keyword>
<dbReference type="Pfam" id="PF00149">
    <property type="entry name" value="Metallophos"/>
    <property type="match status" value="1"/>
</dbReference>
<keyword evidence="1" id="KW-0479">Metal-binding</keyword>
<keyword evidence="3" id="KW-0472">Membrane</keyword>
<dbReference type="EMBL" id="CP041186">
    <property type="protein sequence ID" value="QDG53547.1"/>
    <property type="molecule type" value="Genomic_DNA"/>
</dbReference>
<dbReference type="InterPro" id="IPR029052">
    <property type="entry name" value="Metallo-depent_PP-like"/>
</dbReference>
<organism evidence="5 6">
    <name type="scientific">Persicimonas caeni</name>
    <dbReference type="NCBI Taxonomy" id="2292766"/>
    <lineage>
        <taxon>Bacteria</taxon>
        <taxon>Deltaproteobacteria</taxon>
        <taxon>Bradymonadales</taxon>
        <taxon>Bradymonadaceae</taxon>
        <taxon>Persicimonas</taxon>
    </lineage>
</organism>
<dbReference type="PANTHER" id="PTHR31302:SF31">
    <property type="entry name" value="PHOSPHODIESTERASE YAEI"/>
    <property type="match status" value="1"/>
</dbReference>
<dbReference type="GO" id="GO:0009245">
    <property type="term" value="P:lipid A biosynthetic process"/>
    <property type="evidence" value="ECO:0007669"/>
    <property type="project" value="TreeGrafter"/>
</dbReference>
<keyword evidence="3" id="KW-0812">Transmembrane</keyword>
<evidence type="ECO:0000259" key="4">
    <source>
        <dbReference type="Pfam" id="PF00149"/>
    </source>
</evidence>
<evidence type="ECO:0000256" key="3">
    <source>
        <dbReference type="SAM" id="Phobius"/>
    </source>
</evidence>
<protein>
    <recommendedName>
        <fullName evidence="4">Calcineurin-like phosphoesterase domain-containing protein</fullName>
    </recommendedName>
</protein>
<feature type="domain" description="Calcineurin-like phosphoesterase" evidence="4">
    <location>
        <begin position="81"/>
        <end position="246"/>
    </location>
</feature>
<feature type="transmembrane region" description="Helical" evidence="3">
    <location>
        <begin position="38"/>
        <end position="56"/>
    </location>
</feature>
<sequence length="312" mass="34295">MSTFEALKYLYYSLMVVGPLLLVVVGVGSAVARRRWTWNHTAAICVGILLLCTYVWSSHIEPYMLQVRRVEITSDAITRPLRIVHLSDIQTPTIGEYEREVFARVAELEPDLVVHTGDVLQPPTAAELDKVAGLFATLEPTYGTFNVEGDVDRDLTVADWREFDRRARTTTLHDEAITVATEAGTVRILGLTGGMSRTLSREQARSWLDAGSPDAALDIVIGHAPDYILNIRGEPVDLALAGHTHGGQVRVPLYGPPLTLSRVPRDWAFGHTLVDGTHLNVTSGVGAERAHGLPPIRFNCPPEVTLIEVRPK</sequence>
<dbReference type="InterPro" id="IPR051158">
    <property type="entry name" value="Metallophosphoesterase_sf"/>
</dbReference>
<accession>A0A4Y6PZW3</accession>
<dbReference type="GO" id="GO:0046872">
    <property type="term" value="F:metal ion binding"/>
    <property type="evidence" value="ECO:0007669"/>
    <property type="project" value="UniProtKB-KW"/>
</dbReference>
<keyword evidence="2" id="KW-0378">Hydrolase</keyword>
<dbReference type="GO" id="GO:0008758">
    <property type="term" value="F:UDP-2,3-diacylglucosamine hydrolase activity"/>
    <property type="evidence" value="ECO:0007669"/>
    <property type="project" value="TreeGrafter"/>
</dbReference>
<evidence type="ECO:0000256" key="2">
    <source>
        <dbReference type="ARBA" id="ARBA00022801"/>
    </source>
</evidence>
<keyword evidence="6" id="KW-1185">Reference proteome</keyword>
<evidence type="ECO:0000313" key="6">
    <source>
        <dbReference type="Proteomes" id="UP000315995"/>
    </source>
</evidence>
<evidence type="ECO:0000313" key="5">
    <source>
        <dbReference type="EMBL" id="QDG53547.1"/>
    </source>
</evidence>
<dbReference type="PANTHER" id="PTHR31302">
    <property type="entry name" value="TRANSMEMBRANE PROTEIN WITH METALLOPHOSPHOESTERASE DOMAIN-RELATED"/>
    <property type="match status" value="1"/>
</dbReference>